<dbReference type="Gene3D" id="3.40.50.2000">
    <property type="entry name" value="Glycogen Phosphorylase B"/>
    <property type="match status" value="2"/>
</dbReference>
<dbReference type="Proteomes" id="UP000001299">
    <property type="component" value="Chromosome 1"/>
</dbReference>
<dbReference type="AlphaFoldDB" id="E0RX90"/>
<reference evidence="2 3" key="1">
    <citation type="journal article" date="2010" name="PLoS ONE">
        <title>The glycobiome of the rumen bacterium Butyrivibrio proteoclasticus B316(T) highlights adaptation to a polysaccharide-rich environment.</title>
        <authorList>
            <person name="Kelly W.J."/>
            <person name="Leahy S.C."/>
            <person name="Altermann E."/>
            <person name="Yeoman C.J."/>
            <person name="Dunne J.C."/>
            <person name="Kong Z."/>
            <person name="Pacheco D.M."/>
            <person name="Li D."/>
            <person name="Noel S.J."/>
            <person name="Moon C.D."/>
            <person name="Cookson A.L."/>
            <person name="Attwood G.T."/>
        </authorList>
    </citation>
    <scope>NUCLEOTIDE SEQUENCE [LARGE SCALE GENOMIC DNA]</scope>
    <source>
        <strain evidence="3">ATCC 51982 / DSM 14932 / B316</strain>
    </source>
</reference>
<dbReference type="Pfam" id="PF00534">
    <property type="entry name" value="Glycos_transf_1"/>
    <property type="match status" value="1"/>
</dbReference>
<dbReference type="EMBL" id="CP001810">
    <property type="protein sequence ID" value="ADL35301.1"/>
    <property type="molecule type" value="Genomic_DNA"/>
</dbReference>
<dbReference type="InterPro" id="IPR001296">
    <property type="entry name" value="Glyco_trans_1"/>
</dbReference>
<dbReference type="GO" id="GO:0016740">
    <property type="term" value="F:transferase activity"/>
    <property type="evidence" value="ECO:0007669"/>
    <property type="project" value="UniProtKB-KW"/>
</dbReference>
<keyword evidence="3" id="KW-1185">Reference proteome</keyword>
<accession>E0RX90</accession>
<dbReference type="CDD" id="cd03801">
    <property type="entry name" value="GT4_PimA-like"/>
    <property type="match status" value="1"/>
</dbReference>
<evidence type="ECO:0000313" key="3">
    <source>
        <dbReference type="Proteomes" id="UP000001299"/>
    </source>
</evidence>
<proteinExistence type="predicted"/>
<name>E0RX90_BUTPB</name>
<evidence type="ECO:0000259" key="1">
    <source>
        <dbReference type="Pfam" id="PF00534"/>
    </source>
</evidence>
<evidence type="ECO:0000313" key="2">
    <source>
        <dbReference type="EMBL" id="ADL35301.1"/>
    </source>
</evidence>
<dbReference type="eggNOG" id="COG0438">
    <property type="taxonomic scope" value="Bacteria"/>
</dbReference>
<feature type="domain" description="Glycosyl transferase family 1" evidence="1">
    <location>
        <begin position="241"/>
        <end position="402"/>
    </location>
</feature>
<dbReference type="RefSeq" id="WP_013281954.1">
    <property type="nucleotide sequence ID" value="NC_014387.1"/>
</dbReference>
<dbReference type="PANTHER" id="PTHR12526">
    <property type="entry name" value="GLYCOSYLTRANSFERASE"/>
    <property type="match status" value="1"/>
</dbReference>
<protein>
    <submittedName>
        <fullName evidence="2">Glycosyl transferase GT4 family</fullName>
    </submittedName>
</protein>
<keyword evidence="2" id="KW-0808">Transferase</keyword>
<sequence>MKVLWLCNIMLPAYAKAHNLQYSSREGWLSGCFERINREPFAEREIELGVCFPVGSESDASKEEIGGVTYYSFVEDLSHPEKYDGTIENRFREILDDFNPDIVHIFGTEFPHTLAMLRSFGNPDRALVGIQGVCSRIADEYMAEIPEQVQQSATIRDRLKEDSLLQQQEKYRVRAEHEREAILLTGNITGRTAFDKEETSKINPQARYFSMNETMRPAFYTGKWEEKNVRPHSIFLSQGDYPLKGFHFVLEAMPLILEKYPDAHLYVAGNNIIGKGQSKYPYFLRASAYGKYIRSLIATNKLKKKVTMVGMLSEEEMKQQMLESSLFVCASVVENSPNSLAEAMLLGMPIVAAKVGGVPSVIQGNKECSFFEKGDYRGLAEAVIQMWDEPVISGVYGDNARKHALLSHDPDTNYKKLISIYRDITS</sequence>
<dbReference type="HOGENOM" id="CLU_053837_0_0_9"/>
<dbReference type="SUPFAM" id="SSF53756">
    <property type="entry name" value="UDP-Glycosyltransferase/glycogen phosphorylase"/>
    <property type="match status" value="1"/>
</dbReference>
<dbReference type="CAZy" id="GT4">
    <property type="family name" value="Glycosyltransferase Family 4"/>
</dbReference>
<gene>
    <name evidence="2" type="ordered locus">bpr_I2568</name>
</gene>
<organism evidence="2 3">
    <name type="scientific">Butyrivibrio proteoclasticus (strain ATCC 51982 / DSM 14932 / B316)</name>
    <name type="common">Clostridium proteoclasticum</name>
    <dbReference type="NCBI Taxonomy" id="515622"/>
    <lineage>
        <taxon>Bacteria</taxon>
        <taxon>Bacillati</taxon>
        <taxon>Bacillota</taxon>
        <taxon>Clostridia</taxon>
        <taxon>Lachnospirales</taxon>
        <taxon>Lachnospiraceae</taxon>
        <taxon>Butyrivibrio</taxon>
    </lineage>
</organism>
<dbReference type="STRING" id="515622.bpr_I2568"/>
<dbReference type="KEGG" id="bpb:bpr_I2568"/>